<keyword evidence="4 8" id="KW-0547">Nucleotide-binding</keyword>
<evidence type="ECO:0000256" key="6">
    <source>
        <dbReference type="ARBA" id="ARBA00023016"/>
    </source>
</evidence>
<reference evidence="10 11" key="1">
    <citation type="submission" date="2018-06" db="EMBL/GenBank/DDBJ databases">
        <authorList>
            <consortium name="Pathogen Informatics"/>
            <person name="Doyle S."/>
        </authorList>
    </citation>
    <scope>NUCLEOTIDE SEQUENCE [LARGE SCALE GENOMIC DNA]</scope>
    <source>
        <strain evidence="10 11">NCTC13163</strain>
    </source>
</reference>
<feature type="binding site" evidence="9">
    <location>
        <position position="35"/>
    </location>
    <ligand>
        <name>ATP</name>
        <dbReference type="ChEBI" id="CHEBI:30616"/>
    </ligand>
</feature>
<dbReference type="PANTHER" id="PTHR11528">
    <property type="entry name" value="HEAT SHOCK PROTEIN 90 FAMILY MEMBER"/>
    <property type="match status" value="1"/>
</dbReference>
<organism evidence="10 11">
    <name type="scientific">Exiguobacterium aurantiacum</name>
    <dbReference type="NCBI Taxonomy" id="33987"/>
    <lineage>
        <taxon>Bacteria</taxon>
        <taxon>Bacillati</taxon>
        <taxon>Bacillota</taxon>
        <taxon>Bacilli</taxon>
        <taxon>Bacillales</taxon>
        <taxon>Bacillales Family XII. Incertae Sedis</taxon>
        <taxon>Exiguobacterium</taxon>
    </lineage>
</organism>
<evidence type="ECO:0000256" key="4">
    <source>
        <dbReference type="ARBA" id="ARBA00022741"/>
    </source>
</evidence>
<name>A0A377FXL9_9BACL</name>
<comment type="subunit">
    <text evidence="8">Homodimer.</text>
</comment>
<comment type="function">
    <text evidence="8">Molecular chaperone. Has ATPase activity.</text>
</comment>
<evidence type="ECO:0000313" key="11">
    <source>
        <dbReference type="Proteomes" id="UP000254060"/>
    </source>
</evidence>
<evidence type="ECO:0000256" key="3">
    <source>
        <dbReference type="ARBA" id="ARBA00022490"/>
    </source>
</evidence>
<dbReference type="SUPFAM" id="SSF54211">
    <property type="entry name" value="Ribosomal protein S5 domain 2-like"/>
    <property type="match status" value="1"/>
</dbReference>
<feature type="binding site" evidence="9">
    <location>
        <position position="77"/>
    </location>
    <ligand>
        <name>ATP</name>
        <dbReference type="ChEBI" id="CHEBI:30616"/>
    </ligand>
</feature>
<dbReference type="GO" id="GO:0051082">
    <property type="term" value="F:unfolded protein binding"/>
    <property type="evidence" value="ECO:0007669"/>
    <property type="project" value="UniProtKB-UniRule"/>
</dbReference>
<dbReference type="InterPro" id="IPR020568">
    <property type="entry name" value="Ribosomal_Su5_D2-typ_SF"/>
</dbReference>
<dbReference type="InterPro" id="IPR036890">
    <property type="entry name" value="HATPase_C_sf"/>
</dbReference>
<dbReference type="GO" id="GO:0016887">
    <property type="term" value="F:ATP hydrolysis activity"/>
    <property type="evidence" value="ECO:0007669"/>
    <property type="project" value="InterPro"/>
</dbReference>
<dbReference type="GO" id="GO:0140662">
    <property type="term" value="F:ATP-dependent protein folding chaperone"/>
    <property type="evidence" value="ECO:0007669"/>
    <property type="project" value="InterPro"/>
</dbReference>
<comment type="subcellular location">
    <subcellularLocation>
        <location evidence="1 8">Cytoplasm</location>
    </subcellularLocation>
</comment>
<dbReference type="Proteomes" id="UP000254060">
    <property type="component" value="Unassembled WGS sequence"/>
</dbReference>
<feature type="region of interest" description="A; substrate-binding" evidence="8">
    <location>
        <begin position="1"/>
        <end position="340"/>
    </location>
</feature>
<gene>
    <name evidence="8 10" type="primary">htpG</name>
    <name evidence="10" type="ORF">NCTC13163_03020</name>
</gene>
<dbReference type="InterPro" id="IPR001404">
    <property type="entry name" value="Hsp90_fam"/>
</dbReference>
<evidence type="ECO:0000256" key="7">
    <source>
        <dbReference type="ARBA" id="ARBA00023186"/>
    </source>
</evidence>
<dbReference type="InterPro" id="IPR019805">
    <property type="entry name" value="Heat_shock_protein_90_CS"/>
</dbReference>
<dbReference type="Gene3D" id="3.30.565.10">
    <property type="entry name" value="Histidine kinase-like ATPase, C-terminal domain"/>
    <property type="match status" value="1"/>
</dbReference>
<evidence type="ECO:0000256" key="9">
    <source>
        <dbReference type="PIRSR" id="PIRSR002583-1"/>
    </source>
</evidence>
<dbReference type="AlphaFoldDB" id="A0A377FXL9"/>
<dbReference type="Gene3D" id="1.20.120.790">
    <property type="entry name" value="Heat shock protein 90, C-terminal domain"/>
    <property type="match status" value="1"/>
</dbReference>
<dbReference type="GO" id="GO:0005737">
    <property type="term" value="C:cytoplasm"/>
    <property type="evidence" value="ECO:0007669"/>
    <property type="project" value="UniProtKB-SubCell"/>
</dbReference>
<feature type="binding site" evidence="9">
    <location>
        <position position="340"/>
    </location>
    <ligand>
        <name>ATP</name>
        <dbReference type="ChEBI" id="CHEBI:30616"/>
    </ligand>
</feature>
<dbReference type="Gene3D" id="3.40.50.11260">
    <property type="match status" value="1"/>
</dbReference>
<comment type="similarity">
    <text evidence="2 8">Belongs to the heat shock protein 90 family.</text>
</comment>
<dbReference type="InterPro" id="IPR037196">
    <property type="entry name" value="HSP90_C"/>
</dbReference>
<dbReference type="OrthoDB" id="9802640at2"/>
<feature type="binding site" evidence="9">
    <location>
        <position position="96"/>
    </location>
    <ligand>
        <name>ATP</name>
        <dbReference type="ChEBI" id="CHEBI:30616"/>
    </ligand>
</feature>
<dbReference type="STRING" id="1397694.GCA_000702585_00442"/>
<keyword evidence="3 8" id="KW-0963">Cytoplasm</keyword>
<feature type="binding site" evidence="9">
    <location>
        <begin position="117"/>
        <end position="122"/>
    </location>
    <ligand>
        <name>ATP</name>
        <dbReference type="ChEBI" id="CHEBI:30616"/>
    </ligand>
</feature>
<dbReference type="InterPro" id="IPR020575">
    <property type="entry name" value="Hsp90_N"/>
</dbReference>
<dbReference type="RefSeq" id="WP_029333950.1">
    <property type="nucleotide sequence ID" value="NZ_UGGP01000001.1"/>
</dbReference>
<dbReference type="HAMAP" id="MF_00505">
    <property type="entry name" value="HSP90"/>
    <property type="match status" value="1"/>
</dbReference>
<keyword evidence="5 8" id="KW-0067">ATP-binding</keyword>
<dbReference type="NCBIfam" id="NF003555">
    <property type="entry name" value="PRK05218.1"/>
    <property type="match status" value="1"/>
</dbReference>
<dbReference type="Gene3D" id="3.30.230.80">
    <property type="match status" value="1"/>
</dbReference>
<dbReference type="CDD" id="cd16927">
    <property type="entry name" value="HATPase_Hsp90-like"/>
    <property type="match status" value="1"/>
</dbReference>
<evidence type="ECO:0000256" key="5">
    <source>
        <dbReference type="ARBA" id="ARBA00022840"/>
    </source>
</evidence>
<evidence type="ECO:0000256" key="2">
    <source>
        <dbReference type="ARBA" id="ARBA00008239"/>
    </source>
</evidence>
<dbReference type="Pfam" id="PF00183">
    <property type="entry name" value="HSP90"/>
    <property type="match status" value="1"/>
</dbReference>
<dbReference type="PIRSF" id="PIRSF002583">
    <property type="entry name" value="Hsp90"/>
    <property type="match status" value="1"/>
</dbReference>
<evidence type="ECO:0000256" key="8">
    <source>
        <dbReference type="HAMAP-Rule" id="MF_00505"/>
    </source>
</evidence>
<accession>A0A377FXL9</accession>
<feature type="region of interest" description="C" evidence="8">
    <location>
        <begin position="548"/>
        <end position="622"/>
    </location>
</feature>
<dbReference type="Pfam" id="PF13589">
    <property type="entry name" value="HATPase_c_3"/>
    <property type="match status" value="1"/>
</dbReference>
<evidence type="ECO:0000256" key="1">
    <source>
        <dbReference type="ARBA" id="ARBA00004496"/>
    </source>
</evidence>
<dbReference type="FunFam" id="3.30.565.10:FF:000009">
    <property type="entry name" value="Molecular chaperone HtpG"/>
    <property type="match status" value="1"/>
</dbReference>
<sequence length="622" mass="71795">MTKKQFQAESKRILELMVHSIYTHKDIFLRELISNASDAIDKMYYRALSDEALDFNKDDYFVKVELDKDARTITIRDTGIGMTAEELESNLGIIAKSGSLAMKQATKMEEDHSLIGQFGVGFYSAFMVADRVTVRTRSVDSDQGYLWESEGTDGYTIEPTDKSDVGTEITLHVKADTDDETYSTFLEEYEIRSLIKKHSDFIRYPIKLDVTKHRQKDGSEEYEDYVEEETVNSMVPIWRKRKSELSDEDYKAFYHEKRYGFDEPLKHLHLNVDGTIRYQSILYIPSTVPFDYYTKEFEKGLELYSNGVLIMEKSPDLLPDYFGFVKGMVDSEDLSLNISREMLQQDRQLRVIAKNVKSKIKGMLEKMLRDEREDYEKFFESFGRQIKFGVYDQFGAAKDELKDLLLFHSSNEKKLVTLNEYVARMKEDQKYIYYATGESIHRIDLLPQAERLKEEGFEILYFTEEIDEFAIKMLQSYDDKEFKSIASGDLGLDDAEAKSLNDDNKDLFAFMKQELGDRVKEVRASTRLKSHPVCLTVAGDVSIEMEKILNAMPNGGGMKAEKVLEVNADHAIFQTLQRVYKEDEAKAKQYTDLLYQQALLIEGLPIEDPVAYSNAVCALMAE</sequence>
<proteinExistence type="inferred from homology"/>
<evidence type="ECO:0000313" key="10">
    <source>
        <dbReference type="EMBL" id="STO09582.1"/>
    </source>
</evidence>
<dbReference type="EMBL" id="UGGP01000001">
    <property type="protein sequence ID" value="STO09582.1"/>
    <property type="molecule type" value="Genomic_DNA"/>
</dbReference>
<feature type="binding site" evidence="9">
    <location>
        <position position="90"/>
    </location>
    <ligand>
        <name>ATP</name>
        <dbReference type="ChEBI" id="CHEBI:30616"/>
    </ligand>
</feature>
<feature type="binding site" evidence="9">
    <location>
        <position position="31"/>
    </location>
    <ligand>
        <name>ATP</name>
        <dbReference type="ChEBI" id="CHEBI:30616"/>
    </ligand>
</feature>
<dbReference type="PRINTS" id="PR00775">
    <property type="entry name" value="HEATSHOCK90"/>
</dbReference>
<feature type="binding site" evidence="9">
    <location>
        <begin position="97"/>
        <end position="98"/>
    </location>
    <ligand>
        <name>ATP</name>
        <dbReference type="ChEBI" id="CHEBI:30616"/>
    </ligand>
</feature>
<dbReference type="PROSITE" id="PS00298">
    <property type="entry name" value="HSP90"/>
    <property type="match status" value="1"/>
</dbReference>
<protein>
    <recommendedName>
        <fullName evidence="8">Chaperone protein HtpG</fullName>
    </recommendedName>
    <alternativeName>
        <fullName evidence="8">Heat shock protein HtpG</fullName>
    </alternativeName>
    <alternativeName>
        <fullName evidence="8">High temperature protein G</fullName>
    </alternativeName>
</protein>
<feature type="binding site" evidence="9">
    <location>
        <position position="82"/>
    </location>
    <ligand>
        <name>ATP</name>
        <dbReference type="ChEBI" id="CHEBI:30616"/>
    </ligand>
</feature>
<keyword evidence="6 8" id="KW-0346">Stress response</keyword>
<comment type="caution">
    <text evidence="8">Lacks conserved residue(s) required for the propagation of feature annotation.</text>
</comment>
<feature type="binding site" evidence="9">
    <location>
        <position position="167"/>
    </location>
    <ligand>
        <name>ATP</name>
        <dbReference type="ChEBI" id="CHEBI:30616"/>
    </ligand>
</feature>
<dbReference type="SUPFAM" id="SSF110942">
    <property type="entry name" value="HSP90 C-terminal domain"/>
    <property type="match status" value="1"/>
</dbReference>
<keyword evidence="7 8" id="KW-0143">Chaperone</keyword>
<dbReference type="GO" id="GO:0005524">
    <property type="term" value="F:ATP binding"/>
    <property type="evidence" value="ECO:0007669"/>
    <property type="project" value="UniProtKB-UniRule"/>
</dbReference>
<dbReference type="SUPFAM" id="SSF55874">
    <property type="entry name" value="ATPase domain of HSP90 chaperone/DNA topoisomerase II/histidine kinase"/>
    <property type="match status" value="1"/>
</dbReference>